<keyword evidence="3" id="KW-1185">Reference proteome</keyword>
<keyword evidence="1" id="KW-1133">Transmembrane helix</keyword>
<dbReference type="EMBL" id="WOCE01000008">
    <property type="protein sequence ID" value="KAE9608349.1"/>
    <property type="molecule type" value="Genomic_DNA"/>
</dbReference>
<organism evidence="2 3">
    <name type="scientific">Lupinus albus</name>
    <name type="common">White lupine</name>
    <name type="synonym">Lupinus termis</name>
    <dbReference type="NCBI Taxonomy" id="3870"/>
    <lineage>
        <taxon>Eukaryota</taxon>
        <taxon>Viridiplantae</taxon>
        <taxon>Streptophyta</taxon>
        <taxon>Embryophyta</taxon>
        <taxon>Tracheophyta</taxon>
        <taxon>Spermatophyta</taxon>
        <taxon>Magnoliopsida</taxon>
        <taxon>eudicotyledons</taxon>
        <taxon>Gunneridae</taxon>
        <taxon>Pentapetalae</taxon>
        <taxon>rosids</taxon>
        <taxon>fabids</taxon>
        <taxon>Fabales</taxon>
        <taxon>Fabaceae</taxon>
        <taxon>Papilionoideae</taxon>
        <taxon>50 kb inversion clade</taxon>
        <taxon>genistoids sensu lato</taxon>
        <taxon>core genistoids</taxon>
        <taxon>Genisteae</taxon>
        <taxon>Lupinus</taxon>
    </lineage>
</organism>
<evidence type="ECO:0000313" key="3">
    <source>
        <dbReference type="Proteomes" id="UP000447434"/>
    </source>
</evidence>
<protein>
    <submittedName>
        <fullName evidence="2">Uncharacterized protein</fullName>
    </submittedName>
</protein>
<evidence type="ECO:0000313" key="2">
    <source>
        <dbReference type="EMBL" id="KAE9608349.1"/>
    </source>
</evidence>
<feature type="transmembrane region" description="Helical" evidence="1">
    <location>
        <begin position="12"/>
        <end position="29"/>
    </location>
</feature>
<gene>
    <name evidence="2" type="ORF">Lalb_Chr08g0234561</name>
</gene>
<keyword evidence="1" id="KW-0472">Membrane</keyword>
<dbReference type="AlphaFoldDB" id="A0A6A4Q437"/>
<dbReference type="Proteomes" id="UP000447434">
    <property type="component" value="Chromosome 8"/>
</dbReference>
<name>A0A6A4Q437_LUPAL</name>
<reference evidence="3" key="1">
    <citation type="journal article" date="2020" name="Nat. Commun.">
        <title>Genome sequence of the cluster root forming white lupin.</title>
        <authorList>
            <person name="Hufnagel B."/>
            <person name="Marques A."/>
            <person name="Soriano A."/>
            <person name="Marques L."/>
            <person name="Divol F."/>
            <person name="Doumas P."/>
            <person name="Sallet E."/>
            <person name="Mancinotti D."/>
            <person name="Carrere S."/>
            <person name="Marande W."/>
            <person name="Arribat S."/>
            <person name="Keller J."/>
            <person name="Huneau C."/>
            <person name="Blein T."/>
            <person name="Aime D."/>
            <person name="Laguerre M."/>
            <person name="Taylor J."/>
            <person name="Schubert V."/>
            <person name="Nelson M."/>
            <person name="Geu-Flores F."/>
            <person name="Crespi M."/>
            <person name="Gallardo-Guerrero K."/>
            <person name="Delaux P.-M."/>
            <person name="Salse J."/>
            <person name="Berges H."/>
            <person name="Guyot R."/>
            <person name="Gouzy J."/>
            <person name="Peret B."/>
        </authorList>
    </citation>
    <scope>NUCLEOTIDE SEQUENCE [LARGE SCALE GENOMIC DNA]</scope>
    <source>
        <strain evidence="3">cv. Amiga</strain>
    </source>
</reference>
<keyword evidence="1" id="KW-0812">Transmembrane</keyword>
<comment type="caution">
    <text evidence="2">The sequence shown here is derived from an EMBL/GenBank/DDBJ whole genome shotgun (WGS) entry which is preliminary data.</text>
</comment>
<proteinExistence type="predicted"/>
<evidence type="ECO:0000256" key="1">
    <source>
        <dbReference type="SAM" id="Phobius"/>
    </source>
</evidence>
<sequence>MFTWKRAIVKLVCRKLLYIYMVVLLLWPFELSSLKDCSNNFTDSTHAILEQTVSCLNVMCIAAESIFTLKAIS</sequence>
<accession>A0A6A4Q437</accession>